<dbReference type="Proteomes" id="UP000439903">
    <property type="component" value="Unassembled WGS sequence"/>
</dbReference>
<protein>
    <submittedName>
        <fullName evidence="1">Uncharacterized protein</fullName>
    </submittedName>
</protein>
<proteinExistence type="predicted"/>
<organism evidence="1 2">
    <name type="scientific">Gigaspora margarita</name>
    <dbReference type="NCBI Taxonomy" id="4874"/>
    <lineage>
        <taxon>Eukaryota</taxon>
        <taxon>Fungi</taxon>
        <taxon>Fungi incertae sedis</taxon>
        <taxon>Mucoromycota</taxon>
        <taxon>Glomeromycotina</taxon>
        <taxon>Glomeromycetes</taxon>
        <taxon>Diversisporales</taxon>
        <taxon>Gigasporaceae</taxon>
        <taxon>Gigaspora</taxon>
    </lineage>
</organism>
<dbReference type="EMBL" id="WTPW01000416">
    <property type="protein sequence ID" value="KAF0513383.1"/>
    <property type="molecule type" value="Genomic_DNA"/>
</dbReference>
<keyword evidence="2" id="KW-1185">Reference proteome</keyword>
<gene>
    <name evidence="1" type="ORF">F8M41_017797</name>
</gene>
<dbReference type="AlphaFoldDB" id="A0A8H4AMG9"/>
<reference evidence="1 2" key="1">
    <citation type="journal article" date="2019" name="Environ. Microbiol.">
        <title>At the nexus of three kingdoms: the genome of the mycorrhizal fungus Gigaspora margarita provides insights into plant, endobacterial and fungal interactions.</title>
        <authorList>
            <person name="Venice F."/>
            <person name="Ghignone S."/>
            <person name="Salvioli di Fossalunga A."/>
            <person name="Amselem J."/>
            <person name="Novero M."/>
            <person name="Xianan X."/>
            <person name="Sedzielewska Toro K."/>
            <person name="Morin E."/>
            <person name="Lipzen A."/>
            <person name="Grigoriev I.V."/>
            <person name="Henrissat B."/>
            <person name="Martin F.M."/>
            <person name="Bonfante P."/>
        </authorList>
    </citation>
    <scope>NUCLEOTIDE SEQUENCE [LARGE SCALE GENOMIC DNA]</scope>
    <source>
        <strain evidence="1 2">BEG34</strain>
    </source>
</reference>
<accession>A0A8H4AMG9</accession>
<comment type="caution">
    <text evidence="1">The sequence shown here is derived from an EMBL/GenBank/DDBJ whole genome shotgun (WGS) entry which is preliminary data.</text>
</comment>
<name>A0A8H4AMG9_GIGMA</name>
<evidence type="ECO:0000313" key="2">
    <source>
        <dbReference type="Proteomes" id="UP000439903"/>
    </source>
</evidence>
<dbReference type="OrthoDB" id="3055650at2759"/>
<sequence length="78" mass="9430">MLRQSRYSSSLFEEYENDNAEKVYDEIFEVINTGDSKNMKQTKTMSIEEREILRKIDIRVIPLFSLLYIFSFIDKYVF</sequence>
<evidence type="ECO:0000313" key="1">
    <source>
        <dbReference type="EMBL" id="KAF0513383.1"/>
    </source>
</evidence>